<feature type="coiled-coil region" evidence="1">
    <location>
        <begin position="7"/>
        <end position="83"/>
    </location>
</feature>
<keyword evidence="3" id="KW-0812">Transmembrane</keyword>
<gene>
    <name evidence="4" type="ORF">GMARGA_LOCUS19733</name>
</gene>
<keyword evidence="5" id="KW-1185">Reference proteome</keyword>
<reference evidence="4 5" key="1">
    <citation type="submission" date="2021-06" db="EMBL/GenBank/DDBJ databases">
        <authorList>
            <person name="Kallberg Y."/>
            <person name="Tangrot J."/>
            <person name="Rosling A."/>
        </authorList>
    </citation>
    <scope>NUCLEOTIDE SEQUENCE [LARGE SCALE GENOMIC DNA]</scope>
    <source>
        <strain evidence="4 5">120-4 pot B 10/14</strain>
    </source>
</reference>
<feature type="region of interest" description="Disordered" evidence="2">
    <location>
        <begin position="224"/>
        <end position="250"/>
    </location>
</feature>
<feature type="compositionally biased region" description="Acidic residues" evidence="2">
    <location>
        <begin position="226"/>
        <end position="243"/>
    </location>
</feature>
<evidence type="ECO:0000313" key="5">
    <source>
        <dbReference type="Proteomes" id="UP000789901"/>
    </source>
</evidence>
<proteinExistence type="predicted"/>
<sequence length="430" mass="48474">MTNAHSVDSLRELNAKLLAEIIELRKENAKIPDLKRKLAEFESEKVELKARLAEALSQAVEESKRCDAENAELKTRIEELEKCKVDSSVENVRRDVEFAELRAEVVKLAEGAQTRDGNEERKQPTQDISPEVIVNVPSTIINQCNKSFKGTRSLFCHLVEKLLYESKSSDSTETVLLSTSLMSLEESISGEWDELNNIARLYEDACNAEDKPIRLKFYAGNLNTELPDEQDDSTIDSEEEVSDDQTNASEAVSAEVNILTAPIPLTRISNSSDDSSEFGPVNSPKADDDFDKMVMEAFEEKEASHSVPASCNSKYEVSEEKESLSKEEEDDDGLCGFSDDDDEGYYYDLNTGETYRKQSHSGYTKSDRSICAYSAHIARVTYLFILIFFPIITCYVSLMQYKNNHVISSEKLRSLNINLYDLGSRNEDQE</sequence>
<evidence type="ECO:0000256" key="2">
    <source>
        <dbReference type="SAM" id="MobiDB-lite"/>
    </source>
</evidence>
<dbReference type="Proteomes" id="UP000789901">
    <property type="component" value="Unassembled WGS sequence"/>
</dbReference>
<organism evidence="4 5">
    <name type="scientific">Gigaspora margarita</name>
    <dbReference type="NCBI Taxonomy" id="4874"/>
    <lineage>
        <taxon>Eukaryota</taxon>
        <taxon>Fungi</taxon>
        <taxon>Fungi incertae sedis</taxon>
        <taxon>Mucoromycota</taxon>
        <taxon>Glomeromycotina</taxon>
        <taxon>Glomeromycetes</taxon>
        <taxon>Diversisporales</taxon>
        <taxon>Gigasporaceae</taxon>
        <taxon>Gigaspora</taxon>
    </lineage>
</organism>
<feature type="compositionally biased region" description="Acidic residues" evidence="2">
    <location>
        <begin position="327"/>
        <end position="337"/>
    </location>
</feature>
<feature type="region of interest" description="Disordered" evidence="2">
    <location>
        <begin position="300"/>
        <end position="337"/>
    </location>
</feature>
<dbReference type="EMBL" id="CAJVQB010016685">
    <property type="protein sequence ID" value="CAG8781069.1"/>
    <property type="molecule type" value="Genomic_DNA"/>
</dbReference>
<feature type="compositionally biased region" description="Basic and acidic residues" evidence="2">
    <location>
        <begin position="316"/>
        <end position="326"/>
    </location>
</feature>
<comment type="caution">
    <text evidence="4">The sequence shown here is derived from an EMBL/GenBank/DDBJ whole genome shotgun (WGS) entry which is preliminary data.</text>
</comment>
<evidence type="ECO:0000256" key="3">
    <source>
        <dbReference type="SAM" id="Phobius"/>
    </source>
</evidence>
<keyword evidence="3" id="KW-0472">Membrane</keyword>
<evidence type="ECO:0000313" key="4">
    <source>
        <dbReference type="EMBL" id="CAG8781069.1"/>
    </source>
</evidence>
<feature type="region of interest" description="Disordered" evidence="2">
    <location>
        <begin position="266"/>
        <end position="287"/>
    </location>
</feature>
<keyword evidence="3" id="KW-1133">Transmembrane helix</keyword>
<evidence type="ECO:0000256" key="1">
    <source>
        <dbReference type="SAM" id="Coils"/>
    </source>
</evidence>
<accession>A0ABN7VK54</accession>
<protein>
    <submittedName>
        <fullName evidence="4">23883_t:CDS:1</fullName>
    </submittedName>
</protein>
<name>A0ABN7VK54_GIGMA</name>
<feature type="transmembrane region" description="Helical" evidence="3">
    <location>
        <begin position="380"/>
        <end position="398"/>
    </location>
</feature>
<keyword evidence="1" id="KW-0175">Coiled coil</keyword>